<dbReference type="InterPro" id="IPR050903">
    <property type="entry name" value="Bact_Chemotaxis_MeTrfase"/>
</dbReference>
<evidence type="ECO:0000259" key="16">
    <source>
        <dbReference type="PROSITE" id="PS50122"/>
    </source>
</evidence>
<dbReference type="Pfam" id="PF01339">
    <property type="entry name" value="CheB_methylest"/>
    <property type="match status" value="1"/>
</dbReference>
<feature type="active site" evidence="12">
    <location>
        <position position="133"/>
    </location>
</feature>
<dbReference type="GO" id="GO:0004673">
    <property type="term" value="F:protein histidine kinase activity"/>
    <property type="evidence" value="ECO:0007669"/>
    <property type="project" value="UniProtKB-EC"/>
</dbReference>
<protein>
    <submittedName>
        <fullName evidence="18">PAS domain S-box protein</fullName>
    </submittedName>
</protein>
<dbReference type="InterPro" id="IPR000673">
    <property type="entry name" value="Sig_transdc_resp-reg_Me-estase"/>
</dbReference>
<keyword evidence="5" id="KW-0285">Flavoprotein</keyword>
<keyword evidence="9" id="KW-0547">Nucleotide-binding</keyword>
<dbReference type="GO" id="GO:0005737">
    <property type="term" value="C:cytoplasm"/>
    <property type="evidence" value="ECO:0007669"/>
    <property type="project" value="InterPro"/>
</dbReference>
<evidence type="ECO:0000259" key="15">
    <source>
        <dbReference type="PROSITE" id="PS50113"/>
    </source>
</evidence>
<dbReference type="Pfam" id="PF03705">
    <property type="entry name" value="CheR_N"/>
    <property type="match status" value="1"/>
</dbReference>
<evidence type="ECO:0000256" key="10">
    <source>
        <dbReference type="ARBA" id="ARBA00022777"/>
    </source>
</evidence>
<dbReference type="SUPFAM" id="SSF47757">
    <property type="entry name" value="Chemotaxis receptor methyltransferase CheR, N-terminal domain"/>
    <property type="match status" value="1"/>
</dbReference>
<dbReference type="SMART" id="SM00138">
    <property type="entry name" value="MeTrc"/>
    <property type="match status" value="1"/>
</dbReference>
<feature type="region of interest" description="Disordered" evidence="14">
    <location>
        <begin position="480"/>
        <end position="505"/>
    </location>
</feature>
<dbReference type="GO" id="GO:0005524">
    <property type="term" value="F:ATP binding"/>
    <property type="evidence" value="ECO:0007669"/>
    <property type="project" value="UniProtKB-KW"/>
</dbReference>
<dbReference type="Gene3D" id="3.30.450.20">
    <property type="entry name" value="PAS domain"/>
    <property type="match status" value="2"/>
</dbReference>
<dbReference type="InterPro" id="IPR011102">
    <property type="entry name" value="Sig_transdc_His_kinase_HWE"/>
</dbReference>
<dbReference type="CDD" id="cd16434">
    <property type="entry name" value="CheB-CheR_fusion"/>
    <property type="match status" value="1"/>
</dbReference>
<dbReference type="Gene3D" id="1.10.155.10">
    <property type="entry name" value="Chemotaxis receptor methyltransferase CheR, N-terminal domain"/>
    <property type="match status" value="1"/>
</dbReference>
<evidence type="ECO:0000256" key="1">
    <source>
        <dbReference type="ARBA" id="ARBA00000085"/>
    </source>
</evidence>
<dbReference type="SUPFAM" id="SSF55785">
    <property type="entry name" value="PYP-like sensor domain (PAS domain)"/>
    <property type="match status" value="2"/>
</dbReference>
<dbReference type="RefSeq" id="WP_160683751.1">
    <property type="nucleotide sequence ID" value="NZ_WTYW01000003.1"/>
</dbReference>
<keyword evidence="3" id="KW-0597">Phosphoprotein</keyword>
<keyword evidence="12" id="KW-0145">Chemotaxis</keyword>
<keyword evidence="7" id="KW-0808">Transferase</keyword>
<dbReference type="PRINTS" id="PR00996">
    <property type="entry name" value="CHERMTFRASE"/>
</dbReference>
<dbReference type="GO" id="GO:0006935">
    <property type="term" value="P:chemotaxis"/>
    <property type="evidence" value="ECO:0007669"/>
    <property type="project" value="UniProtKB-UniRule"/>
</dbReference>
<feature type="active site" evidence="12">
    <location>
        <position position="14"/>
    </location>
</feature>
<dbReference type="Pfam" id="PF13596">
    <property type="entry name" value="PAS_10"/>
    <property type="match status" value="1"/>
</dbReference>
<organism evidence="18 19">
    <name type="scientific">Parapontixanthobacter aurantiacus</name>
    <dbReference type="NCBI Taxonomy" id="1463599"/>
    <lineage>
        <taxon>Bacteria</taxon>
        <taxon>Pseudomonadati</taxon>
        <taxon>Pseudomonadota</taxon>
        <taxon>Alphaproteobacteria</taxon>
        <taxon>Sphingomonadales</taxon>
        <taxon>Erythrobacteraceae</taxon>
        <taxon>Parapontixanthobacter</taxon>
    </lineage>
</organism>
<dbReference type="NCBIfam" id="TIGR00229">
    <property type="entry name" value="sensory_box"/>
    <property type="match status" value="1"/>
</dbReference>
<evidence type="ECO:0000256" key="12">
    <source>
        <dbReference type="PROSITE-ProRule" id="PRU00050"/>
    </source>
</evidence>
<dbReference type="Pfam" id="PF01739">
    <property type="entry name" value="CheR"/>
    <property type="match status" value="1"/>
</dbReference>
<comment type="caution">
    <text evidence="18">The sequence shown here is derived from an EMBL/GenBank/DDBJ whole genome shotgun (WGS) entry which is preliminary data.</text>
</comment>
<evidence type="ECO:0000256" key="7">
    <source>
        <dbReference type="ARBA" id="ARBA00022679"/>
    </source>
</evidence>
<feature type="domain" description="CheR-type methyltransferase" evidence="17">
    <location>
        <begin position="196"/>
        <end position="468"/>
    </location>
</feature>
<evidence type="ECO:0000256" key="8">
    <source>
        <dbReference type="ARBA" id="ARBA00022691"/>
    </source>
</evidence>
<dbReference type="SUPFAM" id="SSF53335">
    <property type="entry name" value="S-adenosyl-L-methionine-dependent methyltransferases"/>
    <property type="match status" value="1"/>
</dbReference>
<dbReference type="GO" id="GO:0008984">
    <property type="term" value="F:protein-glutamate methylesterase activity"/>
    <property type="evidence" value="ECO:0007669"/>
    <property type="project" value="InterPro"/>
</dbReference>
<evidence type="ECO:0000313" key="19">
    <source>
        <dbReference type="Proteomes" id="UP000433104"/>
    </source>
</evidence>
<accession>A0A844ZLK7</accession>
<evidence type="ECO:0000313" key="18">
    <source>
        <dbReference type="EMBL" id="MXO86559.1"/>
    </source>
</evidence>
<dbReference type="PROSITE" id="PS50123">
    <property type="entry name" value="CHER"/>
    <property type="match status" value="1"/>
</dbReference>
<dbReference type="AlphaFoldDB" id="A0A844ZLK7"/>
<dbReference type="SMART" id="SM00911">
    <property type="entry name" value="HWE_HK"/>
    <property type="match status" value="1"/>
</dbReference>
<proteinExistence type="predicted"/>
<feature type="active site" evidence="12">
    <location>
        <position position="41"/>
    </location>
</feature>
<comment type="catalytic activity">
    <reaction evidence="1">
        <text>ATP + protein L-histidine = ADP + protein N-phospho-L-histidine.</text>
        <dbReference type="EC" id="2.7.13.3"/>
    </reaction>
</comment>
<dbReference type="EMBL" id="WTYW01000003">
    <property type="protein sequence ID" value="MXO86559.1"/>
    <property type="molecule type" value="Genomic_DNA"/>
</dbReference>
<feature type="coiled-coil region" evidence="13">
    <location>
        <begin position="635"/>
        <end position="694"/>
    </location>
</feature>
<evidence type="ECO:0000256" key="2">
    <source>
        <dbReference type="ARBA" id="ARBA00001541"/>
    </source>
</evidence>
<dbReference type="GO" id="GO:0032259">
    <property type="term" value="P:methylation"/>
    <property type="evidence" value="ECO:0007669"/>
    <property type="project" value="UniProtKB-KW"/>
</dbReference>
<keyword evidence="13" id="KW-0175">Coiled coil</keyword>
<dbReference type="SUPFAM" id="SSF52738">
    <property type="entry name" value="Methylesterase CheB, C-terminal domain"/>
    <property type="match status" value="1"/>
</dbReference>
<dbReference type="PANTHER" id="PTHR24422:SF27">
    <property type="entry name" value="PROTEIN-GLUTAMATE O-METHYLTRANSFERASE"/>
    <property type="match status" value="1"/>
</dbReference>
<evidence type="ECO:0000256" key="9">
    <source>
        <dbReference type="ARBA" id="ARBA00022741"/>
    </source>
</evidence>
<comment type="catalytic activity">
    <reaction evidence="2">
        <text>L-glutamyl-[protein] + S-adenosyl-L-methionine = [protein]-L-glutamate 5-O-methyl ester + S-adenosyl-L-homocysteine</text>
        <dbReference type="Rhea" id="RHEA:24452"/>
        <dbReference type="Rhea" id="RHEA-COMP:10208"/>
        <dbReference type="Rhea" id="RHEA-COMP:10311"/>
        <dbReference type="ChEBI" id="CHEBI:29973"/>
        <dbReference type="ChEBI" id="CHEBI:57856"/>
        <dbReference type="ChEBI" id="CHEBI:59789"/>
        <dbReference type="ChEBI" id="CHEBI:82795"/>
        <dbReference type="EC" id="2.1.1.80"/>
    </reaction>
</comment>
<dbReference type="Pfam" id="PF07536">
    <property type="entry name" value="HWE_HK"/>
    <property type="match status" value="1"/>
</dbReference>
<dbReference type="InterPro" id="IPR022641">
    <property type="entry name" value="CheR_N"/>
</dbReference>
<sequence>MDEGSVPVIGVGASAGGLEAIREMFAGHDGRTGMAFVVVQHLDPTHESLMAQLIERYTTMKVKQIEGGEALEPDHIYVIPPGHGIAVTDNYLELTEFADPRGMRRPIDDFFESLAHDRQSLSSCVILSGTGADGSRGLRAVKEFGGLAIAQEPETARYDGMPVSAVGTGLVDLVLAPSEIIEALGNFFDRRIKSEEFSQEAENVTDHIDNLCDAMKEAVGHDFSRYKRATLIRRISRRMQVLSIEDAGEYVERIRSDSDECEALFRDLLINVTRFYRDVDEFEALDEQVIDRLVSHSQDSEEIRVWVPGCSSGEEAYTIAMMFAEAMRRHKKRPYVNVFATDIDDKMLAIAREAVYPLSALKDIPQGLQDRYTIGSSDHFIVVPQIRDMVRFSLHNLVRDPPFAKINLISCRNLLIYFDDTLQKHVLPLFHFALTKGGYLFLGSSETIGRFEDLFKTVDQKHRIFMRNEVKSRYTPNIEAIRPKQPVNRRSGNASGKSKPQRPDTREAVLNRIANRYAPATLLVDDEGFLLDRWGSTGKFLTFPDRKERNLHAPSLALPGLREVIGPILRKTIESGDRNITRDVGVQTEFGILPCTVICEPIDTANYLIIVRENGALQQFSEEDYEEFDAADGQLHFLEEELQETRYRLRTTVEELETTNEELKSSNEEMMSMNEELQSTNEELTTVNDELKTKVDQVTVAHSDLKNFFDTTELIVLVVEGNLQLRSFTEAAQALFPISERDVGRPLSSLPHSLEDATFVDLARKAAENGSSSEYRAYSKETGREYIGRVIPYRRMDGSVDGATLVFTDVTDALQLERELREERERLRLALEVAKIGIWEYEPTTDRTRLDETERRLFDMDEDEDGARLEPILAKMPAEDRDRINNSLRRAMDGEHNFDETFRIPLRDGSERWLHGLGRRIVTGNERKFIGVTYDVTSEQRIIEQRELMVREMNHRIKNLFAVIAAMVSICRRSADGVDDFAENLRSRIHALARSHALSHNNPGSQGTDLRALVETVTAPSKAGQTIHVEGEDVAIAESQLTSLALILHEWATNSAKYGALSVDGGRIDVTWAVADGRLALKWKETGKSQDIENEAGFGTKLVSATAQQLRGEIEGGATADGYERTFVFPVNSVDKSAG</sequence>
<evidence type="ECO:0000259" key="17">
    <source>
        <dbReference type="PROSITE" id="PS50123"/>
    </source>
</evidence>
<evidence type="ECO:0000256" key="5">
    <source>
        <dbReference type="ARBA" id="ARBA00022630"/>
    </source>
</evidence>
<keyword evidence="6" id="KW-0288">FMN</keyword>
<keyword evidence="10" id="KW-0418">Kinase</keyword>
<keyword evidence="11" id="KW-0067">ATP-binding</keyword>
<keyword evidence="4" id="KW-0489">Methyltransferase</keyword>
<dbReference type="PROSITE" id="PS50113">
    <property type="entry name" value="PAC"/>
    <property type="match status" value="1"/>
</dbReference>
<gene>
    <name evidence="18" type="ORF">GRI38_11040</name>
</gene>
<evidence type="ECO:0000256" key="3">
    <source>
        <dbReference type="ARBA" id="ARBA00022553"/>
    </source>
</evidence>
<evidence type="ECO:0000256" key="6">
    <source>
        <dbReference type="ARBA" id="ARBA00022643"/>
    </source>
</evidence>
<dbReference type="InterPro" id="IPR022642">
    <property type="entry name" value="CheR_C"/>
</dbReference>
<feature type="domain" description="PAC" evidence="15">
    <location>
        <begin position="771"/>
        <end position="822"/>
    </location>
</feature>
<feature type="domain" description="CheB-type methylesterase" evidence="16">
    <location>
        <begin position="8"/>
        <end position="191"/>
    </location>
</feature>
<dbReference type="InterPro" id="IPR000700">
    <property type="entry name" value="PAS-assoc_C"/>
</dbReference>
<keyword evidence="8" id="KW-0949">S-adenosyl-L-methionine</keyword>
<evidence type="ECO:0000256" key="11">
    <source>
        <dbReference type="ARBA" id="ARBA00022840"/>
    </source>
</evidence>
<dbReference type="InterPro" id="IPR036890">
    <property type="entry name" value="HATPase_C_sf"/>
</dbReference>
<dbReference type="InterPro" id="IPR036804">
    <property type="entry name" value="CheR_N_sf"/>
</dbReference>
<dbReference type="Gene3D" id="3.30.565.10">
    <property type="entry name" value="Histidine kinase-like ATPase, C-terminal domain"/>
    <property type="match status" value="1"/>
</dbReference>
<dbReference type="Pfam" id="PF08447">
    <property type="entry name" value="PAS_3"/>
    <property type="match status" value="1"/>
</dbReference>
<keyword evidence="19" id="KW-1185">Reference proteome</keyword>
<dbReference type="InterPro" id="IPR035909">
    <property type="entry name" value="CheB_C"/>
</dbReference>
<dbReference type="OrthoDB" id="9816309at2"/>
<keyword evidence="12" id="KW-0378">Hydrolase</keyword>
<dbReference type="InterPro" id="IPR035965">
    <property type="entry name" value="PAS-like_dom_sf"/>
</dbReference>
<evidence type="ECO:0000256" key="13">
    <source>
        <dbReference type="SAM" id="Coils"/>
    </source>
</evidence>
<evidence type="ECO:0000256" key="14">
    <source>
        <dbReference type="SAM" id="MobiDB-lite"/>
    </source>
</evidence>
<dbReference type="Proteomes" id="UP000433104">
    <property type="component" value="Unassembled WGS sequence"/>
</dbReference>
<dbReference type="PANTHER" id="PTHR24422">
    <property type="entry name" value="CHEMOTAXIS PROTEIN METHYLTRANSFERASE"/>
    <property type="match status" value="1"/>
</dbReference>
<dbReference type="InterPro" id="IPR029063">
    <property type="entry name" value="SAM-dependent_MTases_sf"/>
</dbReference>
<dbReference type="Gene3D" id="3.40.50.180">
    <property type="entry name" value="Methylesterase CheB, C-terminal domain"/>
    <property type="match status" value="1"/>
</dbReference>
<dbReference type="GO" id="GO:0000156">
    <property type="term" value="F:phosphorelay response regulator activity"/>
    <property type="evidence" value="ECO:0007669"/>
    <property type="project" value="InterPro"/>
</dbReference>
<dbReference type="Gene3D" id="3.40.50.150">
    <property type="entry name" value="Vaccinia Virus protein VP39"/>
    <property type="match status" value="1"/>
</dbReference>
<dbReference type="InterPro" id="IPR013655">
    <property type="entry name" value="PAS_fold_3"/>
</dbReference>
<name>A0A844ZLK7_9SPHN</name>
<dbReference type="SUPFAM" id="SSF55874">
    <property type="entry name" value="ATPase domain of HSP90 chaperone/DNA topoisomerase II/histidine kinase"/>
    <property type="match status" value="1"/>
</dbReference>
<dbReference type="GO" id="GO:0008983">
    <property type="term" value="F:protein-glutamate O-methyltransferase activity"/>
    <property type="evidence" value="ECO:0007669"/>
    <property type="project" value="UniProtKB-EC"/>
</dbReference>
<evidence type="ECO:0000256" key="4">
    <source>
        <dbReference type="ARBA" id="ARBA00022603"/>
    </source>
</evidence>
<dbReference type="InterPro" id="IPR000014">
    <property type="entry name" value="PAS"/>
</dbReference>
<dbReference type="CDD" id="cd00130">
    <property type="entry name" value="PAS"/>
    <property type="match status" value="1"/>
</dbReference>
<reference evidence="18 19" key="1">
    <citation type="submission" date="2019-12" db="EMBL/GenBank/DDBJ databases">
        <title>Genomic-based taxomic classification of the family Erythrobacteraceae.</title>
        <authorList>
            <person name="Xu L."/>
        </authorList>
    </citation>
    <scope>NUCLEOTIDE SEQUENCE [LARGE SCALE GENOMIC DNA]</scope>
    <source>
        <strain evidence="18 19">MCCC 1A09962</strain>
    </source>
</reference>
<dbReference type="InterPro" id="IPR000780">
    <property type="entry name" value="CheR_MeTrfase"/>
</dbReference>
<feature type="compositionally biased region" description="Polar residues" evidence="14">
    <location>
        <begin position="488"/>
        <end position="498"/>
    </location>
</feature>
<dbReference type="PROSITE" id="PS50122">
    <property type="entry name" value="CHEB"/>
    <property type="match status" value="1"/>
</dbReference>